<feature type="transmembrane region" description="Helical" evidence="8">
    <location>
        <begin position="375"/>
        <end position="393"/>
    </location>
</feature>
<feature type="transmembrane region" description="Helical" evidence="8">
    <location>
        <begin position="76"/>
        <end position="94"/>
    </location>
</feature>
<dbReference type="PROSITE" id="PS00216">
    <property type="entry name" value="SUGAR_TRANSPORT_1"/>
    <property type="match status" value="1"/>
</dbReference>
<dbReference type="AlphaFoldDB" id="A0A1L7VUE4"/>
<comment type="caution">
    <text evidence="10">The sequence shown here is derived from an EMBL/GenBank/DDBJ whole genome shotgun (WGS) entry which is preliminary data.</text>
</comment>
<sequence length="605" mass="64433">MAKPNTLSPAKVELEDDPHRAALEDNPTTQPKTGARVWIAIFSMALSFGPAVGLPFVCVASIVVQITNELGDASQLPWVVGAWSLATACSFSLGGPFSDIFGRRSIILAGQIIVLIGNIVGGTAQNTQSIIAAETLVGLGAGFVFVAYAGVPEMLPNKWRSLGLGILEGGIALPWAVVSVLLANAMYKYATWRWLFYLAIIVQAISLVGTALFYWPTTHPQGDFEKSRWTQFREIDWIGLGLFTAGLAVFLIGLTWGGTTSHPWKSASTIVPIVLGLFTIVAAFIYDFFIAKAPMFPLSLFSTIRGFLLVIVVLFISGMNYNSLSALLPQGSLYMFTTDGIEIGVLALPNTLMQGVCGFLVPLFSHKIGHIKWQFVAGTAFQAIFIGASAATVNPNHKLAWAFVPAFGVPMFVLCTILGYSIASLHVPHSHLGLAMGLLGTFRSAGGAVGNAIFNTIFQDKFKTYSGEEIARAALQSGLNATDLGLIIPGTIQHNLGVPGALDAVPGMTPEIQDVLRHAVRQAYGRAFQFVFYITIAFSTVAVICALFVEDPTAFMTNHVQSAMVGRGHSGVVDGAAPVTSTDDKPTESHDEKSDGNTAGGVKMA</sequence>
<feature type="domain" description="Major facilitator superfamily (MFS) profile" evidence="9">
    <location>
        <begin position="39"/>
        <end position="554"/>
    </location>
</feature>
<dbReference type="RefSeq" id="XP_031084307.1">
    <property type="nucleotide sequence ID" value="XM_031234584.1"/>
</dbReference>
<feature type="transmembrane region" description="Helical" evidence="8">
    <location>
        <begin position="106"/>
        <end position="124"/>
    </location>
</feature>
<feature type="transmembrane region" description="Helical" evidence="8">
    <location>
        <begin position="399"/>
        <end position="423"/>
    </location>
</feature>
<dbReference type="GO" id="GO:0005886">
    <property type="term" value="C:plasma membrane"/>
    <property type="evidence" value="ECO:0007669"/>
    <property type="project" value="TreeGrafter"/>
</dbReference>
<feature type="region of interest" description="Disordered" evidence="7">
    <location>
        <begin position="1"/>
        <end position="29"/>
    </location>
</feature>
<accession>A0A1L7VUE4</accession>
<feature type="transmembrane region" description="Helical" evidence="8">
    <location>
        <begin position="341"/>
        <end position="363"/>
    </location>
</feature>
<feature type="region of interest" description="Disordered" evidence="7">
    <location>
        <begin position="574"/>
        <end position="605"/>
    </location>
</feature>
<reference evidence="11" key="1">
    <citation type="journal article" date="2016" name="Genome Biol. Evol.">
        <title>Comparative 'omics' of the Fusarium fujikuroi species complex highlights differences in genetic potential and metabolite synthesis.</title>
        <authorList>
            <person name="Niehaus E.-M."/>
            <person name="Muensterkoetter M."/>
            <person name="Proctor R.H."/>
            <person name="Brown D.W."/>
            <person name="Sharon A."/>
            <person name="Idan Y."/>
            <person name="Oren-Young L."/>
            <person name="Sieber C.M."/>
            <person name="Novak O."/>
            <person name="Pencik A."/>
            <person name="Tarkowska D."/>
            <person name="Hromadova K."/>
            <person name="Freeman S."/>
            <person name="Maymon M."/>
            <person name="Elazar M."/>
            <person name="Youssef S.A."/>
            <person name="El-Shabrawy E.S.M."/>
            <person name="Shalaby A.B.A."/>
            <person name="Houterman P."/>
            <person name="Brock N.L."/>
            <person name="Burkhardt I."/>
            <person name="Tsavkelova E.A."/>
            <person name="Dickschat J.S."/>
            <person name="Galuszka P."/>
            <person name="Gueldener U."/>
            <person name="Tudzynski B."/>
        </authorList>
    </citation>
    <scope>NUCLEOTIDE SEQUENCE [LARGE SCALE GENOMIC DNA]</scope>
    <source>
        <strain evidence="11">ET1</strain>
    </source>
</reference>
<dbReference type="SUPFAM" id="SSF103473">
    <property type="entry name" value="MFS general substrate transporter"/>
    <property type="match status" value="1"/>
</dbReference>
<dbReference type="VEuPathDB" id="FungiDB:FPRO_07367"/>
<dbReference type="GO" id="GO:0022857">
    <property type="term" value="F:transmembrane transporter activity"/>
    <property type="evidence" value="ECO:0007669"/>
    <property type="project" value="InterPro"/>
</dbReference>
<keyword evidence="5 8" id="KW-1133">Transmembrane helix</keyword>
<dbReference type="Proteomes" id="UP000183971">
    <property type="component" value="Unassembled WGS sequence"/>
</dbReference>
<dbReference type="InterPro" id="IPR020846">
    <property type="entry name" value="MFS_dom"/>
</dbReference>
<evidence type="ECO:0000256" key="4">
    <source>
        <dbReference type="ARBA" id="ARBA00022692"/>
    </source>
</evidence>
<dbReference type="GeneID" id="42052246"/>
<evidence type="ECO:0000256" key="7">
    <source>
        <dbReference type="SAM" id="MobiDB-lite"/>
    </source>
</evidence>
<evidence type="ECO:0000313" key="11">
    <source>
        <dbReference type="Proteomes" id="UP000183971"/>
    </source>
</evidence>
<feature type="transmembrane region" description="Helical" evidence="8">
    <location>
        <begin position="162"/>
        <end position="182"/>
    </location>
</feature>
<dbReference type="InterPro" id="IPR036259">
    <property type="entry name" value="MFS_trans_sf"/>
</dbReference>
<evidence type="ECO:0000256" key="5">
    <source>
        <dbReference type="ARBA" id="ARBA00022989"/>
    </source>
</evidence>
<gene>
    <name evidence="10" type="ORF">FPRO_07367</name>
</gene>
<feature type="transmembrane region" description="Helical" evidence="8">
    <location>
        <begin position="130"/>
        <end position="150"/>
    </location>
</feature>
<feature type="transmembrane region" description="Helical" evidence="8">
    <location>
        <begin position="303"/>
        <end position="321"/>
    </location>
</feature>
<feature type="transmembrane region" description="Helical" evidence="8">
    <location>
        <begin position="530"/>
        <end position="549"/>
    </location>
</feature>
<dbReference type="InterPro" id="IPR005829">
    <property type="entry name" value="Sugar_transporter_CS"/>
</dbReference>
<protein>
    <submittedName>
        <fullName evidence="10">Related to potential drug facilitator PEP5</fullName>
    </submittedName>
</protein>
<dbReference type="Pfam" id="PF06609">
    <property type="entry name" value="TRI12"/>
    <property type="match status" value="1"/>
</dbReference>
<keyword evidence="3" id="KW-0813">Transport</keyword>
<comment type="subcellular location">
    <subcellularLocation>
        <location evidence="1">Membrane</location>
        <topology evidence="1">Multi-pass membrane protein</topology>
    </subcellularLocation>
</comment>
<feature type="transmembrane region" description="Helical" evidence="8">
    <location>
        <begin position="270"/>
        <end position="291"/>
    </location>
</feature>
<evidence type="ECO:0000256" key="6">
    <source>
        <dbReference type="ARBA" id="ARBA00023136"/>
    </source>
</evidence>
<feature type="compositionally biased region" description="Basic and acidic residues" evidence="7">
    <location>
        <begin position="582"/>
        <end position="595"/>
    </location>
</feature>
<evidence type="ECO:0000256" key="8">
    <source>
        <dbReference type="SAM" id="Phobius"/>
    </source>
</evidence>
<dbReference type="PROSITE" id="PS50850">
    <property type="entry name" value="MFS"/>
    <property type="match status" value="1"/>
</dbReference>
<dbReference type="Gene3D" id="1.20.1250.20">
    <property type="entry name" value="MFS general substrate transporter like domains"/>
    <property type="match status" value="2"/>
</dbReference>
<keyword evidence="11" id="KW-1185">Reference proteome</keyword>
<dbReference type="EMBL" id="FJOF01000007">
    <property type="protein sequence ID" value="CZR43716.1"/>
    <property type="molecule type" value="Genomic_DNA"/>
</dbReference>
<evidence type="ECO:0000256" key="1">
    <source>
        <dbReference type="ARBA" id="ARBA00004141"/>
    </source>
</evidence>
<feature type="transmembrane region" description="Helical" evidence="8">
    <location>
        <begin position="237"/>
        <end position="258"/>
    </location>
</feature>
<feature type="transmembrane region" description="Helical" evidence="8">
    <location>
        <begin position="194"/>
        <end position="216"/>
    </location>
</feature>
<dbReference type="PANTHER" id="PTHR23501">
    <property type="entry name" value="MAJOR FACILITATOR SUPERFAMILY"/>
    <property type="match status" value="1"/>
</dbReference>
<evidence type="ECO:0000313" key="10">
    <source>
        <dbReference type="EMBL" id="CZR43716.1"/>
    </source>
</evidence>
<dbReference type="InterPro" id="IPR010573">
    <property type="entry name" value="MFS_Str1/Tri12-like"/>
</dbReference>
<keyword evidence="6 8" id="KW-0472">Membrane</keyword>
<evidence type="ECO:0000256" key="3">
    <source>
        <dbReference type="ARBA" id="ARBA00022448"/>
    </source>
</evidence>
<organism evidence="10 11">
    <name type="scientific">Fusarium proliferatum (strain ET1)</name>
    <name type="common">Orchid endophyte fungus</name>
    <dbReference type="NCBI Taxonomy" id="1227346"/>
    <lineage>
        <taxon>Eukaryota</taxon>
        <taxon>Fungi</taxon>
        <taxon>Dikarya</taxon>
        <taxon>Ascomycota</taxon>
        <taxon>Pezizomycotina</taxon>
        <taxon>Sordariomycetes</taxon>
        <taxon>Hypocreomycetidae</taxon>
        <taxon>Hypocreales</taxon>
        <taxon>Nectriaceae</taxon>
        <taxon>Fusarium</taxon>
        <taxon>Fusarium fujikuroi species complex</taxon>
    </lineage>
</organism>
<keyword evidence="4 8" id="KW-0812">Transmembrane</keyword>
<dbReference type="PANTHER" id="PTHR23501:SF102">
    <property type="entry name" value="DRUG TRANSPORTER, PUTATIVE (AFU_ORTHOLOGUE AFUA_3G08530)-RELATED"/>
    <property type="match status" value="1"/>
</dbReference>
<name>A0A1L7VUE4_FUSPR</name>
<comment type="similarity">
    <text evidence="2">Belongs to the major facilitator superfamily. TCR/Tet family.</text>
</comment>
<proteinExistence type="inferred from homology"/>
<evidence type="ECO:0000256" key="2">
    <source>
        <dbReference type="ARBA" id="ARBA00007520"/>
    </source>
</evidence>
<evidence type="ECO:0000259" key="9">
    <source>
        <dbReference type="PROSITE" id="PS50850"/>
    </source>
</evidence>
<feature type="transmembrane region" description="Helical" evidence="8">
    <location>
        <begin position="37"/>
        <end position="64"/>
    </location>
</feature>